<proteinExistence type="predicted"/>
<gene>
    <name evidence="1" type="ORF">RFI_33913</name>
</gene>
<dbReference type="EMBL" id="ASPP01033166">
    <property type="protein sequence ID" value="ETO03491.1"/>
    <property type="molecule type" value="Genomic_DNA"/>
</dbReference>
<accession>X6LQ40</accession>
<name>X6LQ40_RETFI</name>
<protein>
    <submittedName>
        <fullName evidence="1">Uncharacterized protein</fullName>
    </submittedName>
</protein>
<comment type="caution">
    <text evidence="1">The sequence shown here is derived from an EMBL/GenBank/DDBJ whole genome shotgun (WGS) entry which is preliminary data.</text>
</comment>
<dbReference type="OrthoDB" id="447103at2759"/>
<keyword evidence="2" id="KW-1185">Reference proteome</keyword>
<evidence type="ECO:0000313" key="1">
    <source>
        <dbReference type="EMBL" id="ETO03491.1"/>
    </source>
</evidence>
<organism evidence="1 2">
    <name type="scientific">Reticulomyxa filosa</name>
    <dbReference type="NCBI Taxonomy" id="46433"/>
    <lineage>
        <taxon>Eukaryota</taxon>
        <taxon>Sar</taxon>
        <taxon>Rhizaria</taxon>
        <taxon>Retaria</taxon>
        <taxon>Foraminifera</taxon>
        <taxon>Monothalamids</taxon>
        <taxon>Reticulomyxidae</taxon>
        <taxon>Reticulomyxa</taxon>
    </lineage>
</organism>
<reference evidence="1 2" key="1">
    <citation type="journal article" date="2013" name="Curr. Biol.">
        <title>The Genome of the Foraminiferan Reticulomyxa filosa.</title>
        <authorList>
            <person name="Glockner G."/>
            <person name="Hulsmann N."/>
            <person name="Schleicher M."/>
            <person name="Noegel A.A."/>
            <person name="Eichinger L."/>
            <person name="Gallinger C."/>
            <person name="Pawlowski J."/>
            <person name="Sierra R."/>
            <person name="Euteneuer U."/>
            <person name="Pillet L."/>
            <person name="Moustafa A."/>
            <person name="Platzer M."/>
            <person name="Groth M."/>
            <person name="Szafranski K."/>
            <person name="Schliwa M."/>
        </authorList>
    </citation>
    <scope>NUCLEOTIDE SEQUENCE [LARGE SCALE GENOMIC DNA]</scope>
</reference>
<dbReference type="Proteomes" id="UP000023152">
    <property type="component" value="Unassembled WGS sequence"/>
</dbReference>
<dbReference type="AlphaFoldDB" id="X6LQ40"/>
<evidence type="ECO:0000313" key="2">
    <source>
        <dbReference type="Proteomes" id="UP000023152"/>
    </source>
</evidence>
<sequence length="174" mass="20552">MLQYTSDTQIGNISTLVENITTMDTAVRSIIVSFFNTKFYYRCKQDWKEMVELFILYNSFIQTHKVIQSIEVNCAIFMVMLDHYLKKKMTTKSLLLSLFFERLLIRKVKFLDEIALKSNNEKDGFYKRLAKTLGRFRQSGARHPYQPVENFTHCLDINIISKDISIVLLMYFMA</sequence>